<dbReference type="InterPro" id="IPR013025">
    <property type="entry name" value="Ribosomal_uL23-like"/>
</dbReference>
<comment type="function">
    <text evidence="6">One of the early assembly proteins it binds 23S rRNA. One of the proteins that surrounds the polypeptide exit tunnel on the outside of the ribosome. Forms the main docking site for trigger factor binding to the ribosome.</text>
</comment>
<dbReference type="Gene3D" id="3.30.70.330">
    <property type="match status" value="1"/>
</dbReference>
<dbReference type="AlphaFoldDB" id="A0A395LWE6"/>
<proteinExistence type="inferred from homology"/>
<comment type="caution">
    <text evidence="7">The sequence shown here is derived from an EMBL/GenBank/DDBJ whole genome shotgun (WGS) entry which is preliminary data.</text>
</comment>
<dbReference type="InterPro" id="IPR012678">
    <property type="entry name" value="Ribosomal_uL23/eL15/eS24_sf"/>
</dbReference>
<dbReference type="PANTHER" id="PTHR11620">
    <property type="entry name" value="60S RIBOSOMAL PROTEIN L23A"/>
    <property type="match status" value="1"/>
</dbReference>
<accession>A0A395LWE6</accession>
<evidence type="ECO:0000313" key="7">
    <source>
        <dbReference type="EMBL" id="RFM22982.1"/>
    </source>
</evidence>
<evidence type="ECO:0000256" key="4">
    <source>
        <dbReference type="ARBA" id="ARBA00022980"/>
    </source>
</evidence>
<dbReference type="GO" id="GO:0019843">
    <property type="term" value="F:rRNA binding"/>
    <property type="evidence" value="ECO:0007669"/>
    <property type="project" value="UniProtKB-UniRule"/>
</dbReference>
<keyword evidence="2 6" id="KW-0699">rRNA-binding</keyword>
<dbReference type="GO" id="GO:0006412">
    <property type="term" value="P:translation"/>
    <property type="evidence" value="ECO:0007669"/>
    <property type="project" value="UniProtKB-UniRule"/>
</dbReference>
<evidence type="ECO:0000313" key="8">
    <source>
        <dbReference type="Proteomes" id="UP000266389"/>
    </source>
</evidence>
<dbReference type="HAMAP" id="MF_01369_B">
    <property type="entry name" value="Ribosomal_uL23_B"/>
    <property type="match status" value="1"/>
</dbReference>
<evidence type="ECO:0000256" key="5">
    <source>
        <dbReference type="ARBA" id="ARBA00023274"/>
    </source>
</evidence>
<dbReference type="SUPFAM" id="SSF54189">
    <property type="entry name" value="Ribosomal proteins S24e, L23 and L15e"/>
    <property type="match status" value="1"/>
</dbReference>
<dbReference type="GO" id="GO:1990904">
    <property type="term" value="C:ribonucleoprotein complex"/>
    <property type="evidence" value="ECO:0007669"/>
    <property type="project" value="UniProtKB-KW"/>
</dbReference>
<dbReference type="GO" id="GO:0003735">
    <property type="term" value="F:structural constituent of ribosome"/>
    <property type="evidence" value="ECO:0007669"/>
    <property type="project" value="InterPro"/>
</dbReference>
<dbReference type="InterPro" id="IPR012677">
    <property type="entry name" value="Nucleotide-bd_a/b_plait_sf"/>
</dbReference>
<sequence length="102" mass="11727">MVDILIRPILTEKALKLSEEKNQYAFEVHRKATKEEIKKAVEEKFGVKVESVRTVIIQGKRKVRFTRKGIQEGKKPDIKKAYVTLSKDSKIDYYGTSGQQQG</sequence>
<reference evidence="7 8" key="1">
    <citation type="journal article" date="2011" name="ISME J.">
        <title>Community ecology of hot spring cyanobacterial mats: predominant populations and their functional potential.</title>
        <authorList>
            <person name="Klatt C.G."/>
            <person name="Wood J.M."/>
            <person name="Rusch D.B."/>
            <person name="Bateson M.M."/>
            <person name="Hamamura N."/>
            <person name="Heidelberg J.F."/>
            <person name="Grossman A.R."/>
            <person name="Bhaya D."/>
            <person name="Cohan F.M."/>
            <person name="Kuhl M."/>
            <person name="Bryant D.A."/>
            <person name="Ward D.M."/>
        </authorList>
    </citation>
    <scope>NUCLEOTIDE SEQUENCE [LARGE SCALE GENOMIC DNA]</scope>
    <source>
        <strain evidence="7">OS</strain>
    </source>
</reference>
<organism evidence="7 8">
    <name type="scientific">Candidatus Thermochlorobacter aerophilus</name>
    <dbReference type="NCBI Taxonomy" id="1868324"/>
    <lineage>
        <taxon>Bacteria</taxon>
        <taxon>Pseudomonadati</taxon>
        <taxon>Chlorobiota</taxon>
        <taxon>Chlorobiia</taxon>
        <taxon>Chlorobiales</taxon>
        <taxon>Candidatus Thermochlorobacteriaceae</taxon>
        <taxon>Candidatus Thermochlorobacter</taxon>
    </lineage>
</organism>
<protein>
    <recommendedName>
        <fullName evidence="6">Large ribosomal subunit protein uL23</fullName>
    </recommendedName>
</protein>
<keyword evidence="4 6" id="KW-0689">Ribosomal protein</keyword>
<gene>
    <name evidence="6" type="primary">rplW</name>
    <name evidence="7" type="ORF">D0433_13145</name>
</gene>
<dbReference type="GO" id="GO:0005840">
    <property type="term" value="C:ribosome"/>
    <property type="evidence" value="ECO:0007669"/>
    <property type="project" value="UniProtKB-KW"/>
</dbReference>
<evidence type="ECO:0000256" key="2">
    <source>
        <dbReference type="ARBA" id="ARBA00022730"/>
    </source>
</evidence>
<evidence type="ECO:0000256" key="1">
    <source>
        <dbReference type="ARBA" id="ARBA00006700"/>
    </source>
</evidence>
<dbReference type="EMBL" id="PHFL01000071">
    <property type="protein sequence ID" value="RFM22982.1"/>
    <property type="molecule type" value="Genomic_DNA"/>
</dbReference>
<keyword evidence="5 6" id="KW-0687">Ribonucleoprotein</keyword>
<dbReference type="Pfam" id="PF00276">
    <property type="entry name" value="Ribosomal_L23"/>
    <property type="match status" value="1"/>
</dbReference>
<dbReference type="Proteomes" id="UP000266389">
    <property type="component" value="Unassembled WGS sequence"/>
</dbReference>
<comment type="subunit">
    <text evidence="6">Part of the 50S ribosomal subunit. Contacts protein L29, and trigger factor when it is bound to the ribosome.</text>
</comment>
<evidence type="ECO:0000256" key="3">
    <source>
        <dbReference type="ARBA" id="ARBA00022884"/>
    </source>
</evidence>
<evidence type="ECO:0000256" key="6">
    <source>
        <dbReference type="HAMAP-Rule" id="MF_01369"/>
    </source>
</evidence>
<comment type="similarity">
    <text evidence="1 6">Belongs to the universal ribosomal protein uL23 family.</text>
</comment>
<keyword evidence="3 6" id="KW-0694">RNA-binding</keyword>
<dbReference type="FunFam" id="3.30.70.330:FF:000001">
    <property type="entry name" value="50S ribosomal protein L23"/>
    <property type="match status" value="1"/>
</dbReference>
<name>A0A395LWE6_9BACT</name>
<dbReference type="NCBIfam" id="NF004363">
    <property type="entry name" value="PRK05738.2-4"/>
    <property type="match status" value="1"/>
</dbReference>